<dbReference type="InterPro" id="IPR024706">
    <property type="entry name" value="Peroxiredoxin_AhpC-typ"/>
</dbReference>
<dbReference type="InterPro" id="IPR050455">
    <property type="entry name" value="Tpx_Peroxidase_subfamily"/>
</dbReference>
<dbReference type="SUPFAM" id="SSF52833">
    <property type="entry name" value="Thioredoxin-like"/>
    <property type="match status" value="1"/>
</dbReference>
<evidence type="ECO:0000256" key="2">
    <source>
        <dbReference type="ARBA" id="ARBA00022862"/>
    </source>
</evidence>
<feature type="domain" description="Thioredoxin" evidence="5">
    <location>
        <begin position="11"/>
        <end position="161"/>
    </location>
</feature>
<evidence type="ECO:0000313" key="6">
    <source>
        <dbReference type="EMBL" id="MDR6268205.1"/>
    </source>
</evidence>
<keyword evidence="1" id="KW-0575">Peroxidase</keyword>
<protein>
    <submittedName>
        <fullName evidence="6">Peroxiredoxin</fullName>
    </submittedName>
</protein>
<dbReference type="PIRSF" id="PIRSF000239">
    <property type="entry name" value="AHPC"/>
    <property type="match status" value="1"/>
</dbReference>
<reference evidence="6 7" key="1">
    <citation type="submission" date="2023-07" db="EMBL/GenBank/DDBJ databases">
        <title>Sequencing the genomes of 1000 actinobacteria strains.</title>
        <authorList>
            <person name="Klenk H.-P."/>
        </authorList>
    </citation>
    <scope>NUCLEOTIDE SEQUENCE [LARGE SCALE GENOMIC DNA]</scope>
    <source>
        <strain evidence="6 7">DSM 14555</strain>
    </source>
</reference>
<sequence>MSHAAGTSRQVVIGEAAPEFALPNQFGELIRLSGLRGQNVVLVFYPFAFSQVCTAEICELAGRSADFDAAGAALFAISVDSKYTLRAFAAAEGVEFGLLSDFWPHGAAAEAYGVFDAERGLARRGSFAIDAEGIVRAAFFSEASQARPWADYQRALQALAGSDG</sequence>
<accession>A0ABU1J706</accession>
<proteinExistence type="predicted"/>
<dbReference type="PROSITE" id="PS51352">
    <property type="entry name" value="THIOREDOXIN_2"/>
    <property type="match status" value="1"/>
</dbReference>
<keyword evidence="7" id="KW-1185">Reference proteome</keyword>
<dbReference type="PANTHER" id="PTHR43110">
    <property type="entry name" value="THIOL PEROXIDASE"/>
    <property type="match status" value="1"/>
</dbReference>
<dbReference type="PANTHER" id="PTHR43110:SF1">
    <property type="entry name" value="THIOL PEROXIDASE"/>
    <property type="match status" value="1"/>
</dbReference>
<dbReference type="EMBL" id="JAVDQF010000001">
    <property type="protein sequence ID" value="MDR6268205.1"/>
    <property type="molecule type" value="Genomic_DNA"/>
</dbReference>
<keyword evidence="3" id="KW-0560">Oxidoreductase</keyword>
<keyword evidence="2" id="KW-0049">Antioxidant</keyword>
<dbReference type="InterPro" id="IPR013766">
    <property type="entry name" value="Thioredoxin_domain"/>
</dbReference>
<evidence type="ECO:0000256" key="1">
    <source>
        <dbReference type="ARBA" id="ARBA00022559"/>
    </source>
</evidence>
<organism evidence="6 7">
    <name type="scientific">Arthrobacter russicus</name>
    <dbReference type="NCBI Taxonomy" id="172040"/>
    <lineage>
        <taxon>Bacteria</taxon>
        <taxon>Bacillati</taxon>
        <taxon>Actinomycetota</taxon>
        <taxon>Actinomycetes</taxon>
        <taxon>Micrococcales</taxon>
        <taxon>Micrococcaceae</taxon>
        <taxon>Arthrobacter</taxon>
    </lineage>
</organism>
<dbReference type="Gene3D" id="3.40.30.10">
    <property type="entry name" value="Glutaredoxin"/>
    <property type="match status" value="1"/>
</dbReference>
<dbReference type="RefSeq" id="WP_296363455.1">
    <property type="nucleotide sequence ID" value="NZ_BAAAHY010000006.1"/>
</dbReference>
<gene>
    <name evidence="6" type="ORF">JOE69_000443</name>
</gene>
<dbReference type="InterPro" id="IPR036249">
    <property type="entry name" value="Thioredoxin-like_sf"/>
</dbReference>
<evidence type="ECO:0000256" key="3">
    <source>
        <dbReference type="ARBA" id="ARBA00023002"/>
    </source>
</evidence>
<dbReference type="Proteomes" id="UP001185069">
    <property type="component" value="Unassembled WGS sequence"/>
</dbReference>
<evidence type="ECO:0000259" key="5">
    <source>
        <dbReference type="PROSITE" id="PS51352"/>
    </source>
</evidence>
<keyword evidence="4" id="KW-0676">Redox-active center</keyword>
<evidence type="ECO:0000313" key="7">
    <source>
        <dbReference type="Proteomes" id="UP001185069"/>
    </source>
</evidence>
<name>A0ABU1J706_9MICC</name>
<dbReference type="CDD" id="cd03018">
    <property type="entry name" value="PRX_AhpE_like"/>
    <property type="match status" value="1"/>
</dbReference>
<dbReference type="InterPro" id="IPR000866">
    <property type="entry name" value="AhpC/TSA"/>
</dbReference>
<dbReference type="Pfam" id="PF00578">
    <property type="entry name" value="AhpC-TSA"/>
    <property type="match status" value="1"/>
</dbReference>
<comment type="caution">
    <text evidence="6">The sequence shown here is derived from an EMBL/GenBank/DDBJ whole genome shotgun (WGS) entry which is preliminary data.</text>
</comment>
<evidence type="ECO:0000256" key="4">
    <source>
        <dbReference type="ARBA" id="ARBA00023284"/>
    </source>
</evidence>